<name>A0A317PMJ5_9HYPH</name>
<reference evidence="1 2" key="1">
    <citation type="submission" date="2018-05" db="EMBL/GenBank/DDBJ databases">
        <title>Genomic Encyclopedia of Type Strains, Phase IV (KMG-IV): sequencing the most valuable type-strain genomes for metagenomic binning, comparative biology and taxonomic classification.</title>
        <authorList>
            <person name="Goeker M."/>
        </authorList>
    </citation>
    <scope>NUCLEOTIDE SEQUENCE [LARGE SCALE GENOMIC DNA]</scope>
    <source>
        <strain evidence="1 2">DSM 16791</strain>
    </source>
</reference>
<comment type="caution">
    <text evidence="1">The sequence shown here is derived from an EMBL/GenBank/DDBJ whole genome shotgun (WGS) entry which is preliminary data.</text>
</comment>
<dbReference type="Proteomes" id="UP000246352">
    <property type="component" value="Unassembled WGS sequence"/>
</dbReference>
<accession>A0A317PMJ5</accession>
<sequence length="31" mass="3364">MIKRVYVKPALTKATMTLQAVVSAMSGLIEL</sequence>
<protein>
    <submittedName>
        <fullName evidence="1">Uncharacterized protein</fullName>
    </submittedName>
</protein>
<gene>
    <name evidence="1" type="ORF">DFR52_102833</name>
</gene>
<keyword evidence="2" id="KW-1185">Reference proteome</keyword>
<proteinExistence type="predicted"/>
<organism evidence="1 2">
    <name type="scientific">Hoeflea marina</name>
    <dbReference type="NCBI Taxonomy" id="274592"/>
    <lineage>
        <taxon>Bacteria</taxon>
        <taxon>Pseudomonadati</taxon>
        <taxon>Pseudomonadota</taxon>
        <taxon>Alphaproteobacteria</taxon>
        <taxon>Hyphomicrobiales</taxon>
        <taxon>Rhizobiaceae</taxon>
        <taxon>Hoeflea</taxon>
    </lineage>
</organism>
<dbReference type="EMBL" id="QGTR01000002">
    <property type="protein sequence ID" value="PWW02165.1"/>
    <property type="molecule type" value="Genomic_DNA"/>
</dbReference>
<evidence type="ECO:0000313" key="2">
    <source>
        <dbReference type="Proteomes" id="UP000246352"/>
    </source>
</evidence>
<dbReference type="AlphaFoldDB" id="A0A317PMJ5"/>
<evidence type="ECO:0000313" key="1">
    <source>
        <dbReference type="EMBL" id="PWW02165.1"/>
    </source>
</evidence>